<dbReference type="SUPFAM" id="SSF56235">
    <property type="entry name" value="N-terminal nucleophile aminohydrolases (Ntn hydrolases)"/>
    <property type="match status" value="1"/>
</dbReference>
<dbReference type="InterPro" id="IPR014395">
    <property type="entry name" value="Pen/GL7ACA/AHL_acylase"/>
</dbReference>
<keyword evidence="6" id="KW-1185">Reference proteome</keyword>
<dbReference type="EMBL" id="JBHSRI010000038">
    <property type="protein sequence ID" value="MFC6041358.1"/>
    <property type="molecule type" value="Genomic_DNA"/>
</dbReference>
<dbReference type="Gene3D" id="1.10.1400.10">
    <property type="match status" value="1"/>
</dbReference>
<dbReference type="Pfam" id="PF01804">
    <property type="entry name" value="Penicil_amidase"/>
    <property type="match status" value="1"/>
</dbReference>
<keyword evidence="4" id="KW-0812">Transmembrane</keyword>
<accession>A0ABW1LE04</accession>
<evidence type="ECO:0000313" key="5">
    <source>
        <dbReference type="EMBL" id="MFC6041358.1"/>
    </source>
</evidence>
<evidence type="ECO:0000256" key="4">
    <source>
        <dbReference type="SAM" id="Phobius"/>
    </source>
</evidence>
<comment type="caution">
    <text evidence="5">The sequence shown here is derived from an EMBL/GenBank/DDBJ whole genome shotgun (WGS) entry which is preliminary data.</text>
</comment>
<dbReference type="PIRSF" id="PIRSF001227">
    <property type="entry name" value="Pen_acylase"/>
    <property type="match status" value="1"/>
</dbReference>
<dbReference type="InterPro" id="IPR023343">
    <property type="entry name" value="Penicillin_amidase_dom1"/>
</dbReference>
<keyword evidence="4" id="KW-1133">Transmembrane helix</keyword>
<organism evidence="5 6">
    <name type="scientific">Paenisporosarcina macmurdoensis</name>
    <dbReference type="NCBI Taxonomy" id="212659"/>
    <lineage>
        <taxon>Bacteria</taxon>
        <taxon>Bacillati</taxon>
        <taxon>Bacillota</taxon>
        <taxon>Bacilli</taxon>
        <taxon>Bacillales</taxon>
        <taxon>Caryophanaceae</taxon>
        <taxon>Paenisporosarcina</taxon>
    </lineage>
</organism>
<evidence type="ECO:0000256" key="2">
    <source>
        <dbReference type="ARBA" id="ARBA00022801"/>
    </source>
</evidence>
<dbReference type="PANTHER" id="PTHR34218">
    <property type="entry name" value="PEPTIDASE S45 PENICILLIN AMIDASE"/>
    <property type="match status" value="1"/>
</dbReference>
<gene>
    <name evidence="5" type="ORF">ACFPYN_18285</name>
</gene>
<dbReference type="Gene3D" id="1.10.439.10">
    <property type="entry name" value="Penicillin Amidohydrolase, domain 1"/>
    <property type="match status" value="1"/>
</dbReference>
<dbReference type="InterPro" id="IPR043146">
    <property type="entry name" value="Penicillin_amidase_N_B-knob"/>
</dbReference>
<dbReference type="InterPro" id="IPR043147">
    <property type="entry name" value="Penicillin_amidase_A-knob"/>
</dbReference>
<evidence type="ECO:0000256" key="3">
    <source>
        <dbReference type="ARBA" id="ARBA00023145"/>
    </source>
</evidence>
<name>A0ABW1LE04_9BACL</name>
<dbReference type="InterPro" id="IPR029055">
    <property type="entry name" value="Ntn_hydrolases_N"/>
</dbReference>
<dbReference type="InterPro" id="IPR002692">
    <property type="entry name" value="S45"/>
</dbReference>
<dbReference type="Proteomes" id="UP001596170">
    <property type="component" value="Unassembled WGS sequence"/>
</dbReference>
<evidence type="ECO:0000313" key="6">
    <source>
        <dbReference type="Proteomes" id="UP001596170"/>
    </source>
</evidence>
<dbReference type="PANTHER" id="PTHR34218:SF4">
    <property type="entry name" value="ACYL-HOMOSERINE LACTONE ACYLASE QUIP"/>
    <property type="match status" value="1"/>
</dbReference>
<comment type="similarity">
    <text evidence="1">Belongs to the peptidase S45 family.</text>
</comment>
<keyword evidence="3" id="KW-0865">Zymogen</keyword>
<dbReference type="Gene3D" id="3.60.20.10">
    <property type="entry name" value="Glutamine Phosphoribosylpyrophosphate, subunit 1, domain 1"/>
    <property type="match status" value="1"/>
</dbReference>
<dbReference type="Gene3D" id="2.30.120.10">
    <property type="match status" value="1"/>
</dbReference>
<dbReference type="RefSeq" id="WP_377736237.1">
    <property type="nucleotide sequence ID" value="NZ_JBHSRI010000038.1"/>
</dbReference>
<keyword evidence="4" id="KW-0472">Membrane</keyword>
<keyword evidence="2" id="KW-0378">Hydrolase</keyword>
<feature type="transmembrane region" description="Helical" evidence="4">
    <location>
        <begin position="12"/>
        <end position="33"/>
    </location>
</feature>
<reference evidence="6" key="1">
    <citation type="journal article" date="2019" name="Int. J. Syst. Evol. Microbiol.">
        <title>The Global Catalogue of Microorganisms (GCM) 10K type strain sequencing project: providing services to taxonomists for standard genome sequencing and annotation.</title>
        <authorList>
            <consortium name="The Broad Institute Genomics Platform"/>
            <consortium name="The Broad Institute Genome Sequencing Center for Infectious Disease"/>
            <person name="Wu L."/>
            <person name="Ma J."/>
        </authorList>
    </citation>
    <scope>NUCLEOTIDE SEQUENCE [LARGE SCALE GENOMIC DNA]</scope>
    <source>
        <strain evidence="6">CCUG 54527</strain>
    </source>
</reference>
<dbReference type="CDD" id="cd03747">
    <property type="entry name" value="Ntn_PGA_like"/>
    <property type="match status" value="1"/>
</dbReference>
<sequence length="789" mass="88229">MTRRRKVGKWIAWILGSIALILIVGVIFLNFYIGKSKPQIDGNMAVRVLEEEVLVTRDEQGVPHIKAESDADLYRAQGFVQAQDRMFQMDLARRQASGRLSEVVGGAAITTDKFFRTFSLRQAAEDSWSSYGKDAKQVLTWYAEGVNAYIKQAQDQGELSFEFKLLGYEPEPWTEVDSLTIGKFMAYDLGGNWSSLAVRHWALGNFSEEKAREIFITYPEDKPSIIKANIQNPVAVAGKFDASVIPNEFNGSNNWVVSGDKTESGMPLLADDPHLGLSTPSIWYQMHLQSPQQNVSGVIFAGIPGIILGHNDEIAWGVTNVGPDVQDLYIETPNPEAPTEFKYEGEWEQAEVRDEPIKVKDAATVDFEVVVTRHGPIISNVMFDKEEPSAQFSLQWTALEPTLELQAILNMNKASNWTEFETALEDFHAPAQNFVFAGKDGTIAYKANGRIPIRKSGDAQLPVPGDSDEYGWEGYVPYDELPTVVNPDEGFIATANNQVVDETYPYHITDFWAQSYRYERISEVLEKGDKFTKEDMMALQMDQHNLQAREFLTDMVASVERMDTANKYGELTEILKQWDQVDSVDVAAPLIFHKWIKQLPATLFKDQMPKDIYDLMGGKGNITDTMMRQSFSGQDGAWVSEGGGIDAWMMDSFETAVASITDEFGDKSDDWKWGDYHQLTFDHPLSGASPIFAYFLNPKPVPIGGSNITAQAAGFTEDGSVDHGASWRFIADLQDLSSAHHIVGPGQSGHMKSQWFHNQVNDWVDGNYHETLINGDIVDGHTLTLSPNE</sequence>
<protein>
    <submittedName>
        <fullName evidence="5">Penicillin acylase family protein</fullName>
    </submittedName>
</protein>
<evidence type="ECO:0000256" key="1">
    <source>
        <dbReference type="ARBA" id="ARBA00006586"/>
    </source>
</evidence>
<proteinExistence type="inferred from homology"/>